<keyword evidence="9" id="KW-1185">Reference proteome</keyword>
<feature type="compositionally biased region" description="Polar residues" evidence="4">
    <location>
        <begin position="90"/>
        <end position="99"/>
    </location>
</feature>
<accession>A0A8E2ESN2</accession>
<dbReference type="GO" id="GO:0016020">
    <property type="term" value="C:membrane"/>
    <property type="evidence" value="ECO:0007669"/>
    <property type="project" value="GOC"/>
</dbReference>
<comment type="similarity">
    <text evidence="1">Belongs to the glycosyl hydrolase 30 family.</text>
</comment>
<evidence type="ECO:0000256" key="5">
    <source>
        <dbReference type="SAM" id="SignalP"/>
    </source>
</evidence>
<organism evidence="8 9">
    <name type="scientific">Glonium stellatum</name>
    <dbReference type="NCBI Taxonomy" id="574774"/>
    <lineage>
        <taxon>Eukaryota</taxon>
        <taxon>Fungi</taxon>
        <taxon>Dikarya</taxon>
        <taxon>Ascomycota</taxon>
        <taxon>Pezizomycotina</taxon>
        <taxon>Dothideomycetes</taxon>
        <taxon>Pleosporomycetidae</taxon>
        <taxon>Gloniales</taxon>
        <taxon>Gloniaceae</taxon>
        <taxon>Glonium</taxon>
    </lineage>
</organism>
<reference evidence="8 9" key="1">
    <citation type="journal article" date="2016" name="Nat. Commun.">
        <title>Ectomycorrhizal ecology is imprinted in the genome of the dominant symbiotic fungus Cenococcum geophilum.</title>
        <authorList>
            <consortium name="DOE Joint Genome Institute"/>
            <person name="Peter M."/>
            <person name="Kohler A."/>
            <person name="Ohm R.A."/>
            <person name="Kuo A."/>
            <person name="Krutzmann J."/>
            <person name="Morin E."/>
            <person name="Arend M."/>
            <person name="Barry K.W."/>
            <person name="Binder M."/>
            <person name="Choi C."/>
            <person name="Clum A."/>
            <person name="Copeland A."/>
            <person name="Grisel N."/>
            <person name="Haridas S."/>
            <person name="Kipfer T."/>
            <person name="LaButti K."/>
            <person name="Lindquist E."/>
            <person name="Lipzen A."/>
            <person name="Maire R."/>
            <person name="Meier B."/>
            <person name="Mihaltcheva S."/>
            <person name="Molinier V."/>
            <person name="Murat C."/>
            <person name="Poggeler S."/>
            <person name="Quandt C.A."/>
            <person name="Sperisen C."/>
            <person name="Tritt A."/>
            <person name="Tisserant E."/>
            <person name="Crous P.W."/>
            <person name="Henrissat B."/>
            <person name="Nehls U."/>
            <person name="Egli S."/>
            <person name="Spatafora J.W."/>
            <person name="Grigoriev I.V."/>
            <person name="Martin F.M."/>
        </authorList>
    </citation>
    <scope>NUCLEOTIDE SEQUENCE [LARGE SCALE GENOMIC DNA]</scope>
    <source>
        <strain evidence="8 9">CBS 207.34</strain>
    </source>
</reference>
<dbReference type="OrthoDB" id="2012278at2759"/>
<evidence type="ECO:0000313" key="9">
    <source>
        <dbReference type="Proteomes" id="UP000250140"/>
    </source>
</evidence>
<dbReference type="SUPFAM" id="SSF51445">
    <property type="entry name" value="(Trans)glycosidases"/>
    <property type="match status" value="1"/>
</dbReference>
<keyword evidence="3 8" id="KW-0378">Hydrolase</keyword>
<protein>
    <submittedName>
        <fullName evidence="8">Glycoside hydrolase family 30 protein</fullName>
    </submittedName>
</protein>
<dbReference type="Pfam" id="PF14587">
    <property type="entry name" value="Glyco_hydr_30_2"/>
    <property type="match status" value="1"/>
</dbReference>
<evidence type="ECO:0000259" key="7">
    <source>
        <dbReference type="Pfam" id="PF17189"/>
    </source>
</evidence>
<proteinExistence type="inferred from homology"/>
<dbReference type="PANTHER" id="PTHR11069">
    <property type="entry name" value="GLUCOSYLCERAMIDASE"/>
    <property type="match status" value="1"/>
</dbReference>
<dbReference type="GO" id="GO:0006680">
    <property type="term" value="P:glucosylceramide catabolic process"/>
    <property type="evidence" value="ECO:0007669"/>
    <property type="project" value="TreeGrafter"/>
</dbReference>
<dbReference type="InterPro" id="IPR013780">
    <property type="entry name" value="Glyco_hydro_b"/>
</dbReference>
<dbReference type="Proteomes" id="UP000250140">
    <property type="component" value="Unassembled WGS sequence"/>
</dbReference>
<dbReference type="PANTHER" id="PTHR11069:SF23">
    <property type="entry name" value="LYSOSOMAL ACID GLUCOSYLCERAMIDASE"/>
    <property type="match status" value="1"/>
</dbReference>
<feature type="domain" description="Endo-beta-1,6-galactanase-like" evidence="6">
    <location>
        <begin position="29"/>
        <end position="256"/>
    </location>
</feature>
<evidence type="ECO:0000256" key="1">
    <source>
        <dbReference type="ARBA" id="ARBA00005382"/>
    </source>
</evidence>
<feature type="signal peptide" evidence="5">
    <location>
        <begin position="1"/>
        <end position="17"/>
    </location>
</feature>
<dbReference type="GO" id="GO:0004348">
    <property type="term" value="F:glucosylceramidase activity"/>
    <property type="evidence" value="ECO:0007669"/>
    <property type="project" value="InterPro"/>
</dbReference>
<feature type="region of interest" description="Disordered" evidence="4">
    <location>
        <begin position="90"/>
        <end position="114"/>
    </location>
</feature>
<dbReference type="SUPFAM" id="SSF51011">
    <property type="entry name" value="Glycosyl hydrolase domain"/>
    <property type="match status" value="1"/>
</dbReference>
<dbReference type="Gene3D" id="2.60.40.1180">
    <property type="entry name" value="Golgi alpha-mannosidase II"/>
    <property type="match status" value="1"/>
</dbReference>
<gene>
    <name evidence="8" type="ORF">AOQ84DRAFT_416993</name>
</gene>
<evidence type="ECO:0000256" key="4">
    <source>
        <dbReference type="SAM" id="MobiDB-lite"/>
    </source>
</evidence>
<feature type="chain" id="PRO_5034802858" evidence="5">
    <location>
        <begin position="18"/>
        <end position="470"/>
    </location>
</feature>
<dbReference type="Gene3D" id="3.20.20.80">
    <property type="entry name" value="Glycosidases"/>
    <property type="match status" value="1"/>
</dbReference>
<evidence type="ECO:0000259" key="6">
    <source>
        <dbReference type="Pfam" id="PF14587"/>
    </source>
</evidence>
<evidence type="ECO:0000313" key="8">
    <source>
        <dbReference type="EMBL" id="OCL04119.1"/>
    </source>
</evidence>
<dbReference type="InterPro" id="IPR017853">
    <property type="entry name" value="GH"/>
</dbReference>
<evidence type="ECO:0000256" key="3">
    <source>
        <dbReference type="ARBA" id="ARBA00022801"/>
    </source>
</evidence>
<sequence length="470" mass="49633">MYSLQLIVLSAIPLAMSASPQLLARQSTTSITVNTEKTYQTMDGFGFSEAFQRANLIVSLPADKQKSVIDLLFNTTTGAGFTILRNGIGSSPDSSSDHMNTIEPKSPGSPSGTPNYVWDGKDSGQLWVSQQAVKYGVKTFYANAWSAPGYMKTNNNENNGGYLCGVSGQTCSSGDWKQAFANYLVQYIQYYQAAGVSITHLGFLNEPDYSASYASMQSSGTQAADFIKVLSPTLKAANLTDVGITCCDAEGWSTQVSMTQQIKSAGAESLLSAITSHSYTSGPSGPISTSRKVWQTEYGDLNGAWTTAWHGSGGAGEGLTWANNIYNAIVNANCSAYLYWVATQGGSTNEKLIQIDSSNNVAVSKRLWAFANWSRFVRPGAVRVQTQGGSLKTSAFKNVDGTLAVQVINTGSSAASVSIALQGFNGTAVAGWITDNTHDLSSTTAQISSTGTVTGSVPGYAMVSFVVSGS</sequence>
<feature type="domain" description="Glycosyl hydrolase family 30 beta sandwich" evidence="7">
    <location>
        <begin position="380"/>
        <end position="464"/>
    </location>
</feature>
<keyword evidence="2 5" id="KW-0732">Signal</keyword>
<dbReference type="AlphaFoldDB" id="A0A8E2ESN2"/>
<dbReference type="Pfam" id="PF17189">
    <property type="entry name" value="Glyco_hydro_30C"/>
    <property type="match status" value="1"/>
</dbReference>
<evidence type="ECO:0000256" key="2">
    <source>
        <dbReference type="ARBA" id="ARBA00022729"/>
    </source>
</evidence>
<name>A0A8E2ESN2_9PEZI</name>
<dbReference type="EMBL" id="KV750597">
    <property type="protein sequence ID" value="OCL04119.1"/>
    <property type="molecule type" value="Genomic_DNA"/>
</dbReference>
<dbReference type="InterPro" id="IPR001139">
    <property type="entry name" value="Glyco_hydro_30"/>
</dbReference>
<dbReference type="InterPro" id="IPR033452">
    <property type="entry name" value="GH30_C"/>
</dbReference>
<dbReference type="InterPro" id="IPR039514">
    <property type="entry name" value="6GAL-like"/>
</dbReference>